<dbReference type="EMBL" id="GBXM01108870">
    <property type="protein sequence ID" value="JAG99706.1"/>
    <property type="molecule type" value="Transcribed_RNA"/>
</dbReference>
<reference evidence="1" key="1">
    <citation type="submission" date="2014-11" db="EMBL/GenBank/DDBJ databases">
        <authorList>
            <person name="Amaro Gonzalez C."/>
        </authorList>
    </citation>
    <scope>NUCLEOTIDE SEQUENCE</scope>
</reference>
<dbReference type="AlphaFoldDB" id="A0A0E9P5Y7"/>
<name>A0A0E9P5Y7_ANGAN</name>
<evidence type="ECO:0000313" key="1">
    <source>
        <dbReference type="EMBL" id="JAG99706.1"/>
    </source>
</evidence>
<sequence length="43" mass="4902">MRALGAVPIKEISPGKVFLKQQERLETRENPHFNTLSSRLPVI</sequence>
<reference evidence="1" key="2">
    <citation type="journal article" date="2015" name="Fish Shellfish Immunol.">
        <title>Early steps in the European eel (Anguilla anguilla)-Vibrio vulnificus interaction in the gills: Role of the RtxA13 toxin.</title>
        <authorList>
            <person name="Callol A."/>
            <person name="Pajuelo D."/>
            <person name="Ebbesson L."/>
            <person name="Teles M."/>
            <person name="MacKenzie S."/>
            <person name="Amaro C."/>
        </authorList>
    </citation>
    <scope>NUCLEOTIDE SEQUENCE</scope>
</reference>
<protein>
    <submittedName>
        <fullName evidence="1">Uncharacterized protein</fullName>
    </submittedName>
</protein>
<accession>A0A0E9P5Y7</accession>
<organism evidence="1">
    <name type="scientific">Anguilla anguilla</name>
    <name type="common">European freshwater eel</name>
    <name type="synonym">Muraena anguilla</name>
    <dbReference type="NCBI Taxonomy" id="7936"/>
    <lineage>
        <taxon>Eukaryota</taxon>
        <taxon>Metazoa</taxon>
        <taxon>Chordata</taxon>
        <taxon>Craniata</taxon>
        <taxon>Vertebrata</taxon>
        <taxon>Euteleostomi</taxon>
        <taxon>Actinopterygii</taxon>
        <taxon>Neopterygii</taxon>
        <taxon>Teleostei</taxon>
        <taxon>Anguilliformes</taxon>
        <taxon>Anguillidae</taxon>
        <taxon>Anguilla</taxon>
    </lineage>
</organism>
<proteinExistence type="predicted"/>